<dbReference type="InterPro" id="IPR013320">
    <property type="entry name" value="ConA-like_dom_sf"/>
</dbReference>
<proteinExistence type="predicted"/>
<dbReference type="Proteomes" id="UP000295632">
    <property type="component" value="Unassembled WGS sequence"/>
</dbReference>
<dbReference type="InterPro" id="IPR015305">
    <property type="entry name" value="DUF1961"/>
</dbReference>
<sequence length="224" mass="25663">MSYEKGSLLYSNALSSEEDVKGFVMEGDGVVTFPHQRMRIENLRPPEDGQKANTVFWCPETFPANISISWQFWPIREPGLCILFFAAKGQGGEHVLNADLQKRTGEYSLYHHGDINAYHVSYFRRKYEEERAFQTVNLRKSYGFHMVTQGPDPLPAVLDARPPYTMELYVFNGEVSFHINTLEIFRWQDDGVAYGSLLEGGSIGFRQMAPLIAEYANLQVHELR</sequence>
<dbReference type="EMBL" id="SNYJ01000013">
    <property type="protein sequence ID" value="TDQ37404.1"/>
    <property type="molecule type" value="Genomic_DNA"/>
</dbReference>
<protein>
    <submittedName>
        <fullName evidence="1">Uncharacterized protein DUF1961</fullName>
    </submittedName>
</protein>
<dbReference type="Pfam" id="PF09224">
    <property type="entry name" value="DUF1961"/>
    <property type="match status" value="1"/>
</dbReference>
<dbReference type="SUPFAM" id="SSF49899">
    <property type="entry name" value="Concanavalin A-like lectins/glucanases"/>
    <property type="match status" value="1"/>
</dbReference>
<evidence type="ECO:0000313" key="2">
    <source>
        <dbReference type="Proteomes" id="UP000295632"/>
    </source>
</evidence>
<accession>A0A4R6U2R1</accession>
<dbReference type="Gene3D" id="2.60.120.200">
    <property type="match status" value="1"/>
</dbReference>
<name>A0A4R6U2R1_9BACI</name>
<gene>
    <name evidence="1" type="ORF">EV213_11338</name>
</gene>
<organism evidence="1 2">
    <name type="scientific">Aureibacillus halotolerans</name>
    <dbReference type="NCBI Taxonomy" id="1508390"/>
    <lineage>
        <taxon>Bacteria</taxon>
        <taxon>Bacillati</taxon>
        <taxon>Bacillota</taxon>
        <taxon>Bacilli</taxon>
        <taxon>Bacillales</taxon>
        <taxon>Bacillaceae</taxon>
        <taxon>Aureibacillus</taxon>
    </lineage>
</organism>
<reference evidence="1 2" key="1">
    <citation type="submission" date="2019-03" db="EMBL/GenBank/DDBJ databases">
        <title>Genomic Encyclopedia of Type Strains, Phase IV (KMG-IV): sequencing the most valuable type-strain genomes for metagenomic binning, comparative biology and taxonomic classification.</title>
        <authorList>
            <person name="Goeker M."/>
        </authorList>
    </citation>
    <scope>NUCLEOTIDE SEQUENCE [LARGE SCALE GENOMIC DNA]</scope>
    <source>
        <strain evidence="1 2">DSM 28697</strain>
    </source>
</reference>
<dbReference type="AlphaFoldDB" id="A0A4R6U2R1"/>
<evidence type="ECO:0000313" key="1">
    <source>
        <dbReference type="EMBL" id="TDQ37404.1"/>
    </source>
</evidence>
<dbReference type="RefSeq" id="WP_208112764.1">
    <property type="nucleotide sequence ID" value="NZ_SNYJ01000013.1"/>
</dbReference>
<keyword evidence="2" id="KW-1185">Reference proteome</keyword>
<comment type="caution">
    <text evidence="1">The sequence shown here is derived from an EMBL/GenBank/DDBJ whole genome shotgun (WGS) entry which is preliminary data.</text>
</comment>